<dbReference type="PANTHER" id="PTHR43798">
    <property type="entry name" value="MONOACYLGLYCEROL LIPASE"/>
    <property type="match status" value="1"/>
</dbReference>
<dbReference type="InterPro" id="IPR002410">
    <property type="entry name" value="Peptidase_S33"/>
</dbReference>
<dbReference type="OrthoDB" id="9773293at2"/>
<name>E7GBE9_9FIRM</name>
<reference evidence="3 4" key="1">
    <citation type="submission" date="2010-12" db="EMBL/GenBank/DDBJ databases">
        <title>The Genome Sequence of Coprobacillus sp. strain 29_1.</title>
        <authorList>
            <consortium name="The Broad Institute Genome Sequencing Platform"/>
            <person name="Earl A."/>
            <person name="Ward D."/>
            <person name="Feldgarden M."/>
            <person name="Gevers D."/>
            <person name="Daigneault M."/>
            <person name="Sibley C.D."/>
            <person name="White A."/>
            <person name="Strauss J."/>
            <person name="Allen-Vercoe E."/>
            <person name="Young S.K."/>
            <person name="Zeng Q."/>
            <person name="Gargeya S."/>
            <person name="Fitzgerald M."/>
            <person name="Haas B."/>
            <person name="Abouelleil A."/>
            <person name="Alvarado L."/>
            <person name="Arachchi H.M."/>
            <person name="Berlin A."/>
            <person name="Brown A."/>
            <person name="Chapman S.B."/>
            <person name="Chen Z."/>
            <person name="Dunbar C."/>
            <person name="Freedman E."/>
            <person name="Gearin G."/>
            <person name="Gellesch M."/>
            <person name="Goldberg J."/>
            <person name="Griggs A."/>
            <person name="Gujja S."/>
            <person name="Heilman E."/>
            <person name="Heiman D."/>
            <person name="Howarth C."/>
            <person name="Larson L."/>
            <person name="Lui A."/>
            <person name="MacDonald P.J.P."/>
            <person name="Mehta T."/>
            <person name="Montmayeur A."/>
            <person name="Murphy C."/>
            <person name="Neiman D."/>
            <person name="Pearson M."/>
            <person name="Priest M."/>
            <person name="Roberts A."/>
            <person name="Saif S."/>
            <person name="Shea T."/>
            <person name="Shenoy N."/>
            <person name="Sisk P."/>
            <person name="Stolte C."/>
            <person name="Sykes S."/>
            <person name="White J."/>
            <person name="Yandava C."/>
            <person name="Nusbaum C."/>
            <person name="Birren B."/>
        </authorList>
    </citation>
    <scope>NUCLEOTIDE SEQUENCE [LARGE SCALE GENOMIC DNA]</scope>
    <source>
        <strain evidence="3 4">29_1</strain>
    </source>
</reference>
<dbReference type="eggNOG" id="COG2021">
    <property type="taxonomic scope" value="Bacteria"/>
</dbReference>
<accession>E7GBE9</accession>
<sequence>MESYKLQVNDCQLKIYSVKPEISETAILFLHGGPGSGAKAIMELSAFQTLSQEFHCIYFDQRGSGLSEYDLRNGLSIETITNDVLQIVASIKERWGIQNLFLWGGSFGGCLASLCLERFAEQFCGVILSSPAITFYREEALEFYNLMKKPYTHRFNDSVIKTFKTLDDATPEEFFSIPQVRQFVYSDLNPSQSLRHICAMSSWFYQHSFENMIKNIETPTLIMQGKDDRICQYQYIDNQIIKYNNPNIEYYLYDQCGHEVFIDKESEFIYNMEQFIRRVISC</sequence>
<dbReference type="SUPFAM" id="SSF53474">
    <property type="entry name" value="alpha/beta-Hydrolases"/>
    <property type="match status" value="1"/>
</dbReference>
<feature type="domain" description="Serine aminopeptidase S33" evidence="2">
    <location>
        <begin position="26"/>
        <end position="265"/>
    </location>
</feature>
<dbReference type="RefSeq" id="WP_008789190.1">
    <property type="nucleotide sequence ID" value="NZ_AKCB01000001.1"/>
</dbReference>
<keyword evidence="4" id="KW-1185">Reference proteome</keyword>
<dbReference type="ESTHER" id="9firm-e7gbe9">
    <property type="family name" value="Proline_iminopeptidase"/>
</dbReference>
<dbReference type="GeneID" id="78230027"/>
<evidence type="ECO:0000256" key="1">
    <source>
        <dbReference type="ARBA" id="ARBA00022801"/>
    </source>
</evidence>
<dbReference type="GO" id="GO:0006508">
    <property type="term" value="P:proteolysis"/>
    <property type="evidence" value="ECO:0007669"/>
    <property type="project" value="InterPro"/>
</dbReference>
<comment type="caution">
    <text evidence="3">The sequence shown here is derived from an EMBL/GenBank/DDBJ whole genome shotgun (WGS) entry which is preliminary data.</text>
</comment>
<dbReference type="STRING" id="100884.GCA_000269565_02193"/>
<dbReference type="InterPro" id="IPR029058">
    <property type="entry name" value="AB_hydrolase_fold"/>
</dbReference>
<dbReference type="Proteomes" id="UP000003157">
    <property type="component" value="Unassembled WGS sequence"/>
</dbReference>
<dbReference type="EMBL" id="ADKX01000034">
    <property type="protein sequence ID" value="EFW04684.1"/>
    <property type="molecule type" value="Genomic_DNA"/>
</dbReference>
<evidence type="ECO:0000313" key="4">
    <source>
        <dbReference type="Proteomes" id="UP000003157"/>
    </source>
</evidence>
<dbReference type="PRINTS" id="PR00793">
    <property type="entry name" value="PROAMNOPTASE"/>
</dbReference>
<dbReference type="PANTHER" id="PTHR43798:SF33">
    <property type="entry name" value="HYDROLASE, PUTATIVE (AFU_ORTHOLOGUE AFUA_2G14860)-RELATED"/>
    <property type="match status" value="1"/>
</dbReference>
<protein>
    <recommendedName>
        <fullName evidence="2">Serine aminopeptidase S33 domain-containing protein</fullName>
    </recommendedName>
</protein>
<dbReference type="Gene3D" id="3.40.50.1820">
    <property type="entry name" value="alpha/beta hydrolase"/>
    <property type="match status" value="1"/>
</dbReference>
<keyword evidence="1" id="KW-0378">Hydrolase</keyword>
<dbReference type="GO" id="GO:0016020">
    <property type="term" value="C:membrane"/>
    <property type="evidence" value="ECO:0007669"/>
    <property type="project" value="TreeGrafter"/>
</dbReference>
<dbReference type="InterPro" id="IPR022742">
    <property type="entry name" value="Hydrolase_4"/>
</dbReference>
<proteinExistence type="predicted"/>
<gene>
    <name evidence="3" type="ORF">HMPREF9488_02090</name>
</gene>
<dbReference type="Pfam" id="PF12146">
    <property type="entry name" value="Hydrolase_4"/>
    <property type="match status" value="1"/>
</dbReference>
<evidence type="ECO:0000313" key="3">
    <source>
        <dbReference type="EMBL" id="EFW04684.1"/>
    </source>
</evidence>
<evidence type="ECO:0000259" key="2">
    <source>
        <dbReference type="Pfam" id="PF12146"/>
    </source>
</evidence>
<organism evidence="3 4">
    <name type="scientific">Coprobacillus cateniformis</name>
    <dbReference type="NCBI Taxonomy" id="100884"/>
    <lineage>
        <taxon>Bacteria</taxon>
        <taxon>Bacillati</taxon>
        <taxon>Bacillota</taxon>
        <taxon>Erysipelotrichia</taxon>
        <taxon>Erysipelotrichales</taxon>
        <taxon>Coprobacillaceae</taxon>
        <taxon>Coprobacillus</taxon>
    </lineage>
</organism>
<dbReference type="GO" id="GO:0008233">
    <property type="term" value="F:peptidase activity"/>
    <property type="evidence" value="ECO:0007669"/>
    <property type="project" value="InterPro"/>
</dbReference>
<dbReference type="AlphaFoldDB" id="E7GBE9"/>
<dbReference type="HOGENOM" id="CLU_020336_50_0_9"/>
<dbReference type="InterPro" id="IPR050266">
    <property type="entry name" value="AB_hydrolase_sf"/>
</dbReference>